<dbReference type="AlphaFoldDB" id="U7VG69"/>
<evidence type="ECO:0000313" key="2">
    <source>
        <dbReference type="Proteomes" id="UP000017081"/>
    </source>
</evidence>
<name>U7VG69_9FUSO</name>
<dbReference type="Proteomes" id="UP000017081">
    <property type="component" value="Unassembled WGS sequence"/>
</dbReference>
<sequence>MLLFTGCFSLGIKGEYKSYQNEFYDMVAKPFKEKEREELESQFKDLKTKVSTSDYSKKDKEKLESGIEYYLMVLEDLKD</sequence>
<dbReference type="STRING" id="1319815.HMPREF0202_00263"/>
<accession>U7VG69</accession>
<comment type="caution">
    <text evidence="1">The sequence shown here is derived from an EMBL/GenBank/DDBJ whole genome shotgun (WGS) entry which is preliminary data.</text>
</comment>
<reference evidence="1 2" key="1">
    <citation type="submission" date="2013-08" db="EMBL/GenBank/DDBJ databases">
        <authorList>
            <person name="Weinstock G."/>
            <person name="Sodergren E."/>
            <person name="Wylie T."/>
            <person name="Fulton L."/>
            <person name="Fulton R."/>
            <person name="Fronick C."/>
            <person name="O'Laughlin M."/>
            <person name="Godfrey J."/>
            <person name="Miner T."/>
            <person name="Herter B."/>
            <person name="Appelbaum E."/>
            <person name="Cordes M."/>
            <person name="Lek S."/>
            <person name="Wollam A."/>
            <person name="Pepin K.H."/>
            <person name="Palsikar V.B."/>
            <person name="Mitreva M."/>
            <person name="Wilson R.K."/>
        </authorList>
    </citation>
    <scope>NUCLEOTIDE SEQUENCE [LARGE SCALE GENOMIC DNA]</scope>
    <source>
        <strain evidence="1 2">ATCC BAA-474</strain>
    </source>
</reference>
<dbReference type="HOGENOM" id="CLU_2599618_0_0_0"/>
<keyword evidence="2" id="KW-1185">Reference proteome</keyword>
<proteinExistence type="predicted"/>
<evidence type="ECO:0000313" key="1">
    <source>
        <dbReference type="EMBL" id="ERT69803.1"/>
    </source>
</evidence>
<dbReference type="EMBL" id="AXZF01000011">
    <property type="protein sequence ID" value="ERT69803.1"/>
    <property type="molecule type" value="Genomic_DNA"/>
</dbReference>
<gene>
    <name evidence="1" type="ORF">HMPREF0202_00263</name>
</gene>
<organism evidence="1 2">
    <name type="scientific">Cetobacterium somerae ATCC BAA-474</name>
    <dbReference type="NCBI Taxonomy" id="1319815"/>
    <lineage>
        <taxon>Bacteria</taxon>
        <taxon>Fusobacteriati</taxon>
        <taxon>Fusobacteriota</taxon>
        <taxon>Fusobacteriia</taxon>
        <taxon>Fusobacteriales</taxon>
        <taxon>Fusobacteriaceae</taxon>
        <taxon>Cetobacterium</taxon>
    </lineage>
</organism>
<protein>
    <submittedName>
        <fullName evidence="1">Uncharacterized protein</fullName>
    </submittedName>
</protein>